<reference evidence="1" key="1">
    <citation type="submission" date="2014-09" db="EMBL/GenBank/DDBJ databases">
        <title>Genome sequence of the luminous mushroom Mycena chlorophos for searching fungal bioluminescence genes.</title>
        <authorList>
            <person name="Tanaka Y."/>
            <person name="Kasuga D."/>
            <person name="Oba Y."/>
            <person name="Hase S."/>
            <person name="Sato K."/>
            <person name="Oba Y."/>
            <person name="Sakakibara Y."/>
        </authorList>
    </citation>
    <scope>NUCLEOTIDE SEQUENCE</scope>
</reference>
<protein>
    <recommendedName>
        <fullName evidence="3">F-box domain-containing protein</fullName>
    </recommendedName>
</protein>
<name>A0ABQ0M136_MYCCL</name>
<proteinExistence type="predicted"/>
<dbReference type="Proteomes" id="UP000815677">
    <property type="component" value="Unassembled WGS sequence"/>
</dbReference>
<dbReference type="EMBL" id="DF849392">
    <property type="protein sequence ID" value="GAT57081.1"/>
    <property type="molecule type" value="Genomic_DNA"/>
</dbReference>
<evidence type="ECO:0000313" key="1">
    <source>
        <dbReference type="EMBL" id="GAT57081.1"/>
    </source>
</evidence>
<evidence type="ECO:0008006" key="3">
    <source>
        <dbReference type="Google" id="ProtNLM"/>
    </source>
</evidence>
<accession>A0ABQ0M136</accession>
<organism evidence="1 2">
    <name type="scientific">Mycena chlorophos</name>
    <name type="common">Agaric fungus</name>
    <name type="synonym">Agaricus chlorophos</name>
    <dbReference type="NCBI Taxonomy" id="658473"/>
    <lineage>
        <taxon>Eukaryota</taxon>
        <taxon>Fungi</taxon>
        <taxon>Dikarya</taxon>
        <taxon>Basidiomycota</taxon>
        <taxon>Agaricomycotina</taxon>
        <taxon>Agaricomycetes</taxon>
        <taxon>Agaricomycetidae</taxon>
        <taxon>Agaricales</taxon>
        <taxon>Marasmiineae</taxon>
        <taxon>Mycenaceae</taxon>
        <taxon>Mycena</taxon>
    </lineage>
</organism>
<sequence>MATTVLLDLLDELIVLIILQLPLSDIGTLLLIGNHRLADIIRSIEVQYWIEQQLLGVEENAKVLRSLPIADRLQELRLREKSERWLEFTPSSRRVIYPPPGTAEYSFDGHVCIAAEAARVHPSMDVVDVPICLRVLQAPSSAGAADNWQMVYRPTEDRTIISYVLASAQDLLCVATSVNSGNHGDHLVQIEVLSLSGEPHPLAKTPSIYVCTHTHEQAPTVDMVVMEDAILCWISGNSLDVFFLPLHSNQAPRRIRLLLPEFVPTDSSHWLMDKTITAVTFPTVPPPDRGGHTHSSSGSRFHSVTDGHITVVNFCIGSSHSYCKLVINAKAFVEFARFRLRPPPRMAHLSWEHWGPQFTRFIRTNEYSGAAQL</sequence>
<keyword evidence="2" id="KW-1185">Reference proteome</keyword>
<gene>
    <name evidence="1" type="ORF">MCHLO_13662</name>
</gene>
<evidence type="ECO:0000313" key="2">
    <source>
        <dbReference type="Proteomes" id="UP000815677"/>
    </source>
</evidence>